<sequence length="370" mass="42456">MIVLWIVILGGLLIMLGVACLVLLVQYQKKKKANQIRIAPTSNGIDYREFVTIGGISQYLHHRGEDIDNPVLLFLHGGPGETILPFAQEFQIPWEKHVTVVHWDQRNSGKTYFNNDPKQVTPTTTVDRIVQDTYEIVQYLKNKYRKEKIIILGHSWGSVLGSLFTKKYPELVQAYIGVGQVINMFDNERVGYEKVLESAKEAGNESDLRALLRLKPYPPITFDCEMIRKLKKVRKFQSKYNLAAGPTMELIGNALCSPFYTLKDMRYFFISGAFGDGQRHIWKYLMESFDLASMGAAFEVPVFYIHGERDWQTPYPLAREFFATINAPVKQFYSIPDAGHIVMIEQRERFNEALFDILEQTHSNSVATVK</sequence>
<dbReference type="Proteomes" id="UP000304148">
    <property type="component" value="Chromosome"/>
</dbReference>
<gene>
    <name evidence="5" type="ORF">PBLR_15529</name>
</gene>
<feature type="transmembrane region" description="Helical" evidence="3">
    <location>
        <begin position="6"/>
        <end position="27"/>
    </location>
</feature>
<keyword evidence="3" id="KW-0472">Membrane</keyword>
<dbReference type="Pfam" id="PF00561">
    <property type="entry name" value="Abhydrolase_1"/>
    <property type="match status" value="1"/>
</dbReference>
<dbReference type="AlphaFoldDB" id="A0A383RJE4"/>
<dbReference type="PANTHER" id="PTHR43329">
    <property type="entry name" value="EPOXIDE HYDROLASE"/>
    <property type="match status" value="1"/>
</dbReference>
<dbReference type="InterPro" id="IPR000073">
    <property type="entry name" value="AB_hydrolase_1"/>
</dbReference>
<evidence type="ECO:0000313" key="5">
    <source>
        <dbReference type="EMBL" id="SYX87100.1"/>
    </source>
</evidence>
<comment type="similarity">
    <text evidence="1">Belongs to the peptidase S33 family.</text>
</comment>
<organism evidence="5 6">
    <name type="scientific">Paenibacillus alvei</name>
    <name type="common">Bacillus alvei</name>
    <dbReference type="NCBI Taxonomy" id="44250"/>
    <lineage>
        <taxon>Bacteria</taxon>
        <taxon>Bacillati</taxon>
        <taxon>Bacillota</taxon>
        <taxon>Bacilli</taxon>
        <taxon>Bacillales</taxon>
        <taxon>Paenibacillaceae</taxon>
        <taxon>Paenibacillus</taxon>
    </lineage>
</organism>
<keyword evidence="3" id="KW-1133">Transmembrane helix</keyword>
<evidence type="ECO:0000313" key="6">
    <source>
        <dbReference type="Proteomes" id="UP000304148"/>
    </source>
</evidence>
<dbReference type="RefSeq" id="WP_138188806.1">
    <property type="nucleotide sequence ID" value="NZ_LS992241.1"/>
</dbReference>
<dbReference type="SUPFAM" id="SSF53474">
    <property type="entry name" value="alpha/beta-Hydrolases"/>
    <property type="match status" value="1"/>
</dbReference>
<accession>A0A383RJE4</accession>
<protein>
    <submittedName>
        <fullName evidence="5">Proline iminopeptidase</fullName>
    </submittedName>
</protein>
<keyword evidence="3" id="KW-0812">Transmembrane</keyword>
<dbReference type="InterPro" id="IPR029058">
    <property type="entry name" value="AB_hydrolase_fold"/>
</dbReference>
<dbReference type="GO" id="GO:0006508">
    <property type="term" value="P:proteolysis"/>
    <property type="evidence" value="ECO:0007669"/>
    <property type="project" value="InterPro"/>
</dbReference>
<evidence type="ECO:0000256" key="2">
    <source>
        <dbReference type="ARBA" id="ARBA00022801"/>
    </source>
</evidence>
<evidence type="ECO:0000256" key="1">
    <source>
        <dbReference type="ARBA" id="ARBA00010088"/>
    </source>
</evidence>
<name>A0A383RJE4_PAEAL</name>
<evidence type="ECO:0000256" key="3">
    <source>
        <dbReference type="SAM" id="Phobius"/>
    </source>
</evidence>
<reference evidence="6" key="1">
    <citation type="submission" date="2018-08" db="EMBL/GenBank/DDBJ databases">
        <authorList>
            <person name="Chevrot R."/>
        </authorList>
    </citation>
    <scope>NUCLEOTIDE SEQUENCE [LARGE SCALE GENOMIC DNA]</scope>
</reference>
<proteinExistence type="inferred from homology"/>
<keyword evidence="2" id="KW-0378">Hydrolase</keyword>
<dbReference type="PRINTS" id="PR00793">
    <property type="entry name" value="PROAMNOPTASE"/>
</dbReference>
<evidence type="ECO:0000259" key="4">
    <source>
        <dbReference type="Pfam" id="PF00561"/>
    </source>
</evidence>
<dbReference type="InterPro" id="IPR002410">
    <property type="entry name" value="Peptidase_S33"/>
</dbReference>
<dbReference type="Gene3D" id="3.40.50.1820">
    <property type="entry name" value="alpha/beta hydrolase"/>
    <property type="match status" value="1"/>
</dbReference>
<dbReference type="GO" id="GO:0004177">
    <property type="term" value="F:aminopeptidase activity"/>
    <property type="evidence" value="ECO:0007669"/>
    <property type="project" value="UniProtKB-EC"/>
</dbReference>
<dbReference type="EMBL" id="LS992241">
    <property type="protein sequence ID" value="SYX87100.1"/>
    <property type="molecule type" value="Genomic_DNA"/>
</dbReference>
<feature type="domain" description="AB hydrolase-1" evidence="4">
    <location>
        <begin position="70"/>
        <end position="345"/>
    </location>
</feature>